<gene>
    <name evidence="2" type="ORF">E2C01_083814</name>
</gene>
<dbReference type="EMBL" id="VSRR010079269">
    <property type="protein sequence ID" value="MPC88891.1"/>
    <property type="molecule type" value="Genomic_DNA"/>
</dbReference>
<dbReference type="AlphaFoldDB" id="A0A5B7ITG8"/>
<dbReference type="Proteomes" id="UP000324222">
    <property type="component" value="Unassembled WGS sequence"/>
</dbReference>
<feature type="region of interest" description="Disordered" evidence="1">
    <location>
        <begin position="96"/>
        <end position="170"/>
    </location>
</feature>
<evidence type="ECO:0000313" key="3">
    <source>
        <dbReference type="Proteomes" id="UP000324222"/>
    </source>
</evidence>
<accession>A0A5B7ITG8</accession>
<reference evidence="2 3" key="1">
    <citation type="submission" date="2019-05" db="EMBL/GenBank/DDBJ databases">
        <title>Another draft genome of Portunus trituberculatus and its Hox gene families provides insights of decapod evolution.</title>
        <authorList>
            <person name="Jeong J.-H."/>
            <person name="Song I."/>
            <person name="Kim S."/>
            <person name="Choi T."/>
            <person name="Kim D."/>
            <person name="Ryu S."/>
            <person name="Kim W."/>
        </authorList>
    </citation>
    <scope>NUCLEOTIDE SEQUENCE [LARGE SCALE GENOMIC DNA]</scope>
    <source>
        <tissue evidence="2">Muscle</tissue>
    </source>
</reference>
<feature type="compositionally biased region" description="Basic and acidic residues" evidence="1">
    <location>
        <begin position="99"/>
        <end position="115"/>
    </location>
</feature>
<name>A0A5B7ITG8_PORTR</name>
<organism evidence="2 3">
    <name type="scientific">Portunus trituberculatus</name>
    <name type="common">Swimming crab</name>
    <name type="synonym">Neptunus trituberculatus</name>
    <dbReference type="NCBI Taxonomy" id="210409"/>
    <lineage>
        <taxon>Eukaryota</taxon>
        <taxon>Metazoa</taxon>
        <taxon>Ecdysozoa</taxon>
        <taxon>Arthropoda</taxon>
        <taxon>Crustacea</taxon>
        <taxon>Multicrustacea</taxon>
        <taxon>Malacostraca</taxon>
        <taxon>Eumalacostraca</taxon>
        <taxon>Eucarida</taxon>
        <taxon>Decapoda</taxon>
        <taxon>Pleocyemata</taxon>
        <taxon>Brachyura</taxon>
        <taxon>Eubrachyura</taxon>
        <taxon>Portunoidea</taxon>
        <taxon>Portunidae</taxon>
        <taxon>Portuninae</taxon>
        <taxon>Portunus</taxon>
    </lineage>
</organism>
<sequence length="188" mass="19904">MVTLTASHESPPCPLPLLPNVVGVKSPASPVVLARRPRVTMTTTQASRSHILCITNMQGGSCPFLSHKDLPSRLTIPPLSPLAAFDGAVCDGTEGTQVIKERNTDKRKREEREGEAGNVPTAVKDPFTTRSPPPPPPPPVPPLPDYTSTAPPSPQPLSAIAHKHPPSSHATIEAEVKTSLLSMSPGCR</sequence>
<keyword evidence="3" id="KW-1185">Reference proteome</keyword>
<protein>
    <submittedName>
        <fullName evidence="2">Uncharacterized protein</fullName>
    </submittedName>
</protein>
<evidence type="ECO:0000313" key="2">
    <source>
        <dbReference type="EMBL" id="MPC88891.1"/>
    </source>
</evidence>
<feature type="compositionally biased region" description="Pro residues" evidence="1">
    <location>
        <begin position="131"/>
        <end position="144"/>
    </location>
</feature>
<evidence type="ECO:0000256" key="1">
    <source>
        <dbReference type="SAM" id="MobiDB-lite"/>
    </source>
</evidence>
<comment type="caution">
    <text evidence="2">The sequence shown here is derived from an EMBL/GenBank/DDBJ whole genome shotgun (WGS) entry which is preliminary data.</text>
</comment>
<proteinExistence type="predicted"/>